<protein>
    <submittedName>
        <fullName evidence="3">Uncharacterized protein</fullName>
    </submittedName>
</protein>
<sequence length="416" mass="45141">MDPLLRLDGRKWEVDATTRSDSESAWLSLCGRRGATGWSDGAPCRGDERVPSFLFFGARATSSARVDESRVRHCIFMSALSSRDSRIGALCPHCMHASQFVVASAAATESLLCRGRTTIERTGHRRSVNAQASHCPIVPQKQRAKTAPAPSTLLPLSLRGRVSVVVTAFFLVVVGIETDPNNHDGGGGGGRGVPKEGHCRRSTYGVSVDCQVSMGVRTGAQPTINSSRAQYDRPVGDCGRRRRRATARPGVLGGDGILRTAERRSPRRPWRALPERPTPERHVYSNKSEAPRDNAISRAQPFEHNADNRVVGAWPAERQVSGRSAFRRPPPSLSSVAPPSPTASPAPPSPVALLARVWPTFETPACSAHNAIHPVEAARPCNQIQLYIGRCASRPSYMQSSPSSWEGMMFSSTERQ</sequence>
<keyword evidence="2" id="KW-1185">Reference proteome</keyword>
<accession>A0A914VWX8</accession>
<evidence type="ECO:0000313" key="3">
    <source>
        <dbReference type="WBParaSite" id="PSAMB.scaffold2568size22514.g18326.t1"/>
    </source>
</evidence>
<dbReference type="WBParaSite" id="PSAMB.scaffold2568size22514.g18326.t1">
    <property type="protein sequence ID" value="PSAMB.scaffold2568size22514.g18326.t1"/>
    <property type="gene ID" value="PSAMB.scaffold2568size22514.g18326"/>
</dbReference>
<reference evidence="3" key="1">
    <citation type="submission" date="2022-11" db="UniProtKB">
        <authorList>
            <consortium name="WormBaseParasite"/>
        </authorList>
    </citation>
    <scope>IDENTIFICATION</scope>
</reference>
<feature type="compositionally biased region" description="Basic and acidic residues" evidence="1">
    <location>
        <begin position="273"/>
        <end position="283"/>
    </location>
</feature>
<dbReference type="AlphaFoldDB" id="A0A914VWX8"/>
<dbReference type="Proteomes" id="UP000887566">
    <property type="component" value="Unplaced"/>
</dbReference>
<proteinExistence type="predicted"/>
<feature type="region of interest" description="Disordered" evidence="1">
    <location>
        <begin position="262"/>
        <end position="292"/>
    </location>
</feature>
<evidence type="ECO:0000256" key="1">
    <source>
        <dbReference type="SAM" id="MobiDB-lite"/>
    </source>
</evidence>
<organism evidence="2 3">
    <name type="scientific">Plectus sambesii</name>
    <dbReference type="NCBI Taxonomy" id="2011161"/>
    <lineage>
        <taxon>Eukaryota</taxon>
        <taxon>Metazoa</taxon>
        <taxon>Ecdysozoa</taxon>
        <taxon>Nematoda</taxon>
        <taxon>Chromadorea</taxon>
        <taxon>Plectida</taxon>
        <taxon>Plectina</taxon>
        <taxon>Plectoidea</taxon>
        <taxon>Plectidae</taxon>
        <taxon>Plectus</taxon>
    </lineage>
</organism>
<feature type="region of interest" description="Disordered" evidence="1">
    <location>
        <begin position="320"/>
        <end position="348"/>
    </location>
</feature>
<name>A0A914VWX8_9BILA</name>
<feature type="compositionally biased region" description="Pro residues" evidence="1">
    <location>
        <begin position="328"/>
        <end position="348"/>
    </location>
</feature>
<evidence type="ECO:0000313" key="2">
    <source>
        <dbReference type="Proteomes" id="UP000887566"/>
    </source>
</evidence>